<feature type="compositionally biased region" description="Basic and acidic residues" evidence="2">
    <location>
        <begin position="182"/>
        <end position="194"/>
    </location>
</feature>
<protein>
    <recommendedName>
        <fullName evidence="3">TFIIS N-terminal domain-containing protein</fullName>
    </recommendedName>
</protein>
<feature type="region of interest" description="Disordered" evidence="2">
    <location>
        <begin position="182"/>
        <end position="202"/>
    </location>
</feature>
<organism evidence="4 5">
    <name type="scientific">Brassica campestris</name>
    <name type="common">Field mustard</name>
    <dbReference type="NCBI Taxonomy" id="3711"/>
    <lineage>
        <taxon>Eukaryota</taxon>
        <taxon>Viridiplantae</taxon>
        <taxon>Streptophyta</taxon>
        <taxon>Embryophyta</taxon>
        <taxon>Tracheophyta</taxon>
        <taxon>Spermatophyta</taxon>
        <taxon>Magnoliopsida</taxon>
        <taxon>eudicotyledons</taxon>
        <taxon>Gunneridae</taxon>
        <taxon>Pentapetalae</taxon>
        <taxon>rosids</taxon>
        <taxon>malvids</taxon>
        <taxon>Brassicales</taxon>
        <taxon>Brassicaceae</taxon>
        <taxon>Brassiceae</taxon>
        <taxon>Brassica</taxon>
    </lineage>
</organism>
<feature type="domain" description="TFIIS N-terminal" evidence="3">
    <location>
        <begin position="229"/>
        <end position="308"/>
    </location>
</feature>
<evidence type="ECO:0000313" key="4">
    <source>
        <dbReference type="EMBL" id="RID62066.1"/>
    </source>
</evidence>
<dbReference type="PANTHER" id="PTHR31995:SF9">
    <property type="entry name" value="TFIIS N-TERMINAL DOMAIN-CONTAINING PROTEIN"/>
    <property type="match status" value="1"/>
</dbReference>
<evidence type="ECO:0000259" key="3">
    <source>
        <dbReference type="PROSITE" id="PS51319"/>
    </source>
</evidence>
<evidence type="ECO:0000313" key="5">
    <source>
        <dbReference type="Proteomes" id="UP000264353"/>
    </source>
</evidence>
<dbReference type="PROSITE" id="PS51319">
    <property type="entry name" value="TFIIS_N"/>
    <property type="match status" value="1"/>
</dbReference>
<dbReference type="InterPro" id="IPR003617">
    <property type="entry name" value="TFIIS/CRSP70_N_sub"/>
</dbReference>
<feature type="region of interest" description="Disordered" evidence="2">
    <location>
        <begin position="320"/>
        <end position="346"/>
    </location>
</feature>
<keyword evidence="1" id="KW-0539">Nucleus</keyword>
<comment type="subcellular location">
    <subcellularLocation>
        <location evidence="1">Nucleus</location>
    </subcellularLocation>
</comment>
<evidence type="ECO:0000256" key="2">
    <source>
        <dbReference type="SAM" id="MobiDB-lite"/>
    </source>
</evidence>
<dbReference type="GO" id="GO:0005634">
    <property type="term" value="C:nucleus"/>
    <property type="evidence" value="ECO:0007669"/>
    <property type="project" value="UniProtKB-SubCell"/>
</dbReference>
<name>A0A397ZG97_BRACM</name>
<dbReference type="PANTHER" id="PTHR31995">
    <property type="entry name" value="TRANSCRIPTION FACTOR IIS FAMILY PROTEIN-RELATED"/>
    <property type="match status" value="1"/>
</dbReference>
<dbReference type="CDD" id="cd00183">
    <property type="entry name" value="TFIIS_I"/>
    <property type="match status" value="1"/>
</dbReference>
<reference evidence="4 5" key="1">
    <citation type="submission" date="2018-06" db="EMBL/GenBank/DDBJ databases">
        <title>WGS assembly of Brassica rapa FPsc.</title>
        <authorList>
            <person name="Bowman J."/>
            <person name="Kohchi T."/>
            <person name="Yamato K."/>
            <person name="Jenkins J."/>
            <person name="Shu S."/>
            <person name="Ishizaki K."/>
            <person name="Yamaoka S."/>
            <person name="Nishihama R."/>
            <person name="Nakamura Y."/>
            <person name="Berger F."/>
            <person name="Adam C."/>
            <person name="Aki S."/>
            <person name="Althoff F."/>
            <person name="Araki T."/>
            <person name="Arteaga-Vazquez M."/>
            <person name="Balasubrmanian S."/>
            <person name="Bauer D."/>
            <person name="Boehm C."/>
            <person name="Briginshaw L."/>
            <person name="Caballero-Perez J."/>
            <person name="Catarino B."/>
            <person name="Chen F."/>
            <person name="Chiyoda S."/>
            <person name="Chovatia M."/>
            <person name="Davies K."/>
            <person name="Delmans M."/>
            <person name="Demura T."/>
            <person name="Dierschke T."/>
            <person name="Dolan L."/>
            <person name="Dorantes-Acosta A."/>
            <person name="Eklund D."/>
            <person name="Florent S."/>
            <person name="Flores-Sandoval E."/>
            <person name="Fujiyama A."/>
            <person name="Fukuzawa H."/>
            <person name="Galik B."/>
            <person name="Grimanelli D."/>
            <person name="Grimwood J."/>
            <person name="Grossniklaus U."/>
            <person name="Hamada T."/>
            <person name="Haseloff J."/>
            <person name="Hetherington A."/>
            <person name="Higo A."/>
            <person name="Hirakawa Y."/>
            <person name="Hundley H."/>
            <person name="Ikeda Y."/>
            <person name="Inoue K."/>
            <person name="Inoue S."/>
            <person name="Ishida S."/>
            <person name="Jia Q."/>
            <person name="Kakita M."/>
            <person name="Kanazawa T."/>
            <person name="Kawai Y."/>
            <person name="Kawashima T."/>
            <person name="Kennedy M."/>
            <person name="Kinose K."/>
            <person name="Kinoshita T."/>
            <person name="Kohara Y."/>
            <person name="Koide E."/>
            <person name="Komatsu K."/>
            <person name="Kopischke S."/>
            <person name="Kubo M."/>
            <person name="Kyozuka J."/>
            <person name="Lagercrantz U."/>
            <person name="Lin S."/>
            <person name="Lindquist E."/>
            <person name="Lipzen A."/>
            <person name="Lu C."/>
            <person name="Luna E."/>
            <person name="Martienssen R."/>
            <person name="Minamino N."/>
            <person name="Mizutani M."/>
            <person name="Mizutani M."/>
            <person name="Mochizuki N."/>
            <person name="Monte I."/>
            <person name="Mosher R."/>
            <person name="Nagasaki H."/>
            <person name="Nakagami H."/>
            <person name="Naramoto S."/>
            <person name="Nishitani K."/>
            <person name="Ohtani M."/>
            <person name="Okamoto T."/>
            <person name="Okumura M."/>
            <person name="Phillips J."/>
            <person name="Pollak B."/>
            <person name="Reinders A."/>
            <person name="Roevekamp M."/>
            <person name="Sano R."/>
            <person name="Sawa S."/>
            <person name="Schmid M."/>
            <person name="Shirakawa M."/>
            <person name="Solano R."/>
            <person name="Spunde A."/>
            <person name="Suetsugu N."/>
            <person name="Sugano S."/>
            <person name="Sugiyama A."/>
            <person name="Sun R."/>
            <person name="Suzuki Y."/>
            <person name="Takenaka M."/>
            <person name="Takezawa D."/>
            <person name="Tomogane H."/>
            <person name="Tsuzuki M."/>
            <person name="Ueda T."/>
            <person name="Umeda M."/>
            <person name="Ward J."/>
            <person name="Watanabe Y."/>
            <person name="Yazaki K."/>
            <person name="Yokoyama R."/>
            <person name="Yoshitake Y."/>
            <person name="Yotsui I."/>
            <person name="Zachgo S."/>
            <person name="Schmutz J."/>
        </authorList>
    </citation>
    <scope>NUCLEOTIDE SEQUENCE [LARGE SCALE GENOMIC DNA]</scope>
    <source>
        <strain evidence="5">cv. B-3</strain>
    </source>
</reference>
<dbReference type="EMBL" id="CM010632">
    <property type="protein sequence ID" value="RID62066.1"/>
    <property type="molecule type" value="Genomic_DNA"/>
</dbReference>
<proteinExistence type="predicted"/>
<accession>A0A397ZG97</accession>
<dbReference type="Proteomes" id="UP000264353">
    <property type="component" value="Chromosome A5"/>
</dbReference>
<feature type="region of interest" description="Disordered" evidence="2">
    <location>
        <begin position="1"/>
        <end position="69"/>
    </location>
</feature>
<dbReference type="AlphaFoldDB" id="A0A397ZG97"/>
<dbReference type="InterPro" id="IPR017923">
    <property type="entry name" value="TFIIS_N"/>
</dbReference>
<sequence>MKTGDDGSKVASISGVKPTEHANRSISAVNLKPTASLLQSRATYGGKPQLQSSDKAVDDGTVKTKQGGPETMKNKVLRRRYGRSRADPAIETTYLTRNIDGIEGCVDTLDRLKSASLSVNDIQRFSKSIFRLETLRTHKSPEIREASQSLFDSLLATLYGQGRRDQSLKPKTKKTETLLAKTERDMKEDKDDGGSKVTTKTLLPPPRRAAAFKNPNSAGETEEMVELFEAAKKAADVANAKGILSGKSDALRCVEAMSLLMKMNATPKPNEPRRMFERLQGLTKHKDRTICNAASALLQLWRQRIREQETKAASTIDMIPQKPRQAHQIRGQGFTRQPTKTRKLVT</sequence>
<evidence type="ECO:0000256" key="1">
    <source>
        <dbReference type="PROSITE-ProRule" id="PRU00649"/>
    </source>
</evidence>
<dbReference type="SMART" id="SM00509">
    <property type="entry name" value="TFS2N"/>
    <property type="match status" value="2"/>
</dbReference>
<gene>
    <name evidence="4" type="ORF">BRARA_E01161</name>
</gene>